<evidence type="ECO:0000313" key="6">
    <source>
        <dbReference type="Proteomes" id="UP000257109"/>
    </source>
</evidence>
<comment type="caution">
    <text evidence="5">The sequence shown here is derived from an EMBL/GenBank/DDBJ whole genome shotgun (WGS) entry which is preliminary data.</text>
</comment>
<dbReference type="InterPro" id="IPR009057">
    <property type="entry name" value="Homeodomain-like_sf"/>
</dbReference>
<evidence type="ECO:0000313" key="5">
    <source>
        <dbReference type="EMBL" id="RDX61895.1"/>
    </source>
</evidence>
<dbReference type="PANTHER" id="PTHR45614">
    <property type="entry name" value="MYB PROTEIN-RELATED"/>
    <property type="match status" value="1"/>
</dbReference>
<dbReference type="InterPro" id="IPR017930">
    <property type="entry name" value="Myb_dom"/>
</dbReference>
<dbReference type="SUPFAM" id="SSF46689">
    <property type="entry name" value="Homeodomain-like"/>
    <property type="match status" value="1"/>
</dbReference>
<dbReference type="CDD" id="cd00167">
    <property type="entry name" value="SANT"/>
    <property type="match status" value="1"/>
</dbReference>
<comment type="subcellular location">
    <subcellularLocation>
        <location evidence="1">Nucleus</location>
    </subcellularLocation>
</comment>
<evidence type="ECO:0000256" key="1">
    <source>
        <dbReference type="ARBA" id="ARBA00004123"/>
    </source>
</evidence>
<organism evidence="5 6">
    <name type="scientific">Mucuna pruriens</name>
    <name type="common">Velvet bean</name>
    <name type="synonym">Dolichos pruriens</name>
    <dbReference type="NCBI Taxonomy" id="157652"/>
    <lineage>
        <taxon>Eukaryota</taxon>
        <taxon>Viridiplantae</taxon>
        <taxon>Streptophyta</taxon>
        <taxon>Embryophyta</taxon>
        <taxon>Tracheophyta</taxon>
        <taxon>Spermatophyta</taxon>
        <taxon>Magnoliopsida</taxon>
        <taxon>eudicotyledons</taxon>
        <taxon>Gunneridae</taxon>
        <taxon>Pentapetalae</taxon>
        <taxon>rosids</taxon>
        <taxon>fabids</taxon>
        <taxon>Fabales</taxon>
        <taxon>Fabaceae</taxon>
        <taxon>Papilionoideae</taxon>
        <taxon>50 kb inversion clade</taxon>
        <taxon>NPAAA clade</taxon>
        <taxon>indigoferoid/millettioid clade</taxon>
        <taxon>Phaseoleae</taxon>
        <taxon>Mucuna</taxon>
    </lineage>
</organism>
<reference evidence="5" key="1">
    <citation type="submission" date="2018-05" db="EMBL/GenBank/DDBJ databases">
        <title>Draft genome of Mucuna pruriens seed.</title>
        <authorList>
            <person name="Nnadi N.E."/>
            <person name="Vos R."/>
            <person name="Hasami M.H."/>
            <person name="Devisetty U.K."/>
            <person name="Aguiy J.C."/>
        </authorList>
    </citation>
    <scope>NUCLEOTIDE SEQUENCE [LARGE SCALE GENOMIC DNA]</scope>
    <source>
        <strain evidence="5">JCA_2017</strain>
    </source>
</reference>
<dbReference type="Pfam" id="PF00249">
    <property type="entry name" value="Myb_DNA-binding"/>
    <property type="match status" value="1"/>
</dbReference>
<proteinExistence type="predicted"/>
<dbReference type="STRING" id="157652.A0A371E791"/>
<evidence type="ECO:0000259" key="4">
    <source>
        <dbReference type="PROSITE" id="PS51294"/>
    </source>
</evidence>
<evidence type="ECO:0000256" key="2">
    <source>
        <dbReference type="ARBA" id="ARBA00023242"/>
    </source>
</evidence>
<sequence>MEEDMILIKAHKEVGNKWSEIAKRLSGRTENSIKNHWNATKRRQNCRRHTKKKQSSYEGSVLHAYVKRATSDAAQEASKVLKRSIINKRCNSDGLALVLSCDHYPNDLVFKNNAHSPAMPKDPFNNKIKHNAAN</sequence>
<keyword evidence="2" id="KW-0539">Nucleus</keyword>
<keyword evidence="6" id="KW-1185">Reference proteome</keyword>
<accession>A0A371E791</accession>
<dbReference type="InterPro" id="IPR050560">
    <property type="entry name" value="MYB_TF"/>
</dbReference>
<dbReference type="PROSITE" id="PS51294">
    <property type="entry name" value="HTH_MYB"/>
    <property type="match status" value="1"/>
</dbReference>
<dbReference type="AlphaFoldDB" id="A0A371E791"/>
<dbReference type="Proteomes" id="UP000257109">
    <property type="component" value="Unassembled WGS sequence"/>
</dbReference>
<feature type="domain" description="HTH myb-type" evidence="4">
    <location>
        <begin position="1"/>
        <end position="45"/>
    </location>
</feature>
<dbReference type="OrthoDB" id="1431846at2759"/>
<gene>
    <name evidence="5" type="primary">MYB118</name>
    <name evidence="5" type="ORF">CR513_59830</name>
</gene>
<dbReference type="SMART" id="SM00717">
    <property type="entry name" value="SANT"/>
    <property type="match status" value="1"/>
</dbReference>
<dbReference type="PANTHER" id="PTHR45614:SF285">
    <property type="entry name" value="TRANSCRIPTION FACTOR MYB98"/>
    <property type="match status" value="1"/>
</dbReference>
<dbReference type="GO" id="GO:0005634">
    <property type="term" value="C:nucleus"/>
    <property type="evidence" value="ECO:0007669"/>
    <property type="project" value="UniProtKB-SubCell"/>
</dbReference>
<protein>
    <submittedName>
        <fullName evidence="5">Transcription factor MYB118</fullName>
    </submittedName>
</protein>
<evidence type="ECO:0000259" key="3">
    <source>
        <dbReference type="PROSITE" id="PS50090"/>
    </source>
</evidence>
<dbReference type="EMBL" id="QJKJ01015835">
    <property type="protein sequence ID" value="RDX61895.1"/>
    <property type="molecule type" value="Genomic_DNA"/>
</dbReference>
<feature type="domain" description="Myb-like" evidence="3">
    <location>
        <begin position="1"/>
        <end position="41"/>
    </location>
</feature>
<feature type="non-terminal residue" evidence="5">
    <location>
        <position position="1"/>
    </location>
</feature>
<dbReference type="PROSITE" id="PS50090">
    <property type="entry name" value="MYB_LIKE"/>
    <property type="match status" value="1"/>
</dbReference>
<name>A0A371E791_MUCPR</name>
<dbReference type="GO" id="GO:0000981">
    <property type="term" value="F:DNA-binding transcription factor activity, RNA polymerase II-specific"/>
    <property type="evidence" value="ECO:0007669"/>
    <property type="project" value="TreeGrafter"/>
</dbReference>
<dbReference type="InterPro" id="IPR001005">
    <property type="entry name" value="SANT/Myb"/>
</dbReference>
<dbReference type="Gene3D" id="1.10.10.60">
    <property type="entry name" value="Homeodomain-like"/>
    <property type="match status" value="1"/>
</dbReference>
<dbReference type="GO" id="GO:0000978">
    <property type="term" value="F:RNA polymerase II cis-regulatory region sequence-specific DNA binding"/>
    <property type="evidence" value="ECO:0007669"/>
    <property type="project" value="TreeGrafter"/>
</dbReference>